<reference evidence="2" key="2">
    <citation type="submission" date="2023-06" db="EMBL/GenBank/DDBJ databases">
        <authorList>
            <consortium name="Lawrence Berkeley National Laboratory"/>
            <person name="Haridas S."/>
            <person name="Hensen N."/>
            <person name="Bonometti L."/>
            <person name="Westerberg I."/>
            <person name="Brannstrom I.O."/>
            <person name="Guillou S."/>
            <person name="Cros-Aarteil S."/>
            <person name="Calhoun S."/>
            <person name="Kuo A."/>
            <person name="Mondo S."/>
            <person name="Pangilinan J."/>
            <person name="Riley R."/>
            <person name="Labutti K."/>
            <person name="Andreopoulos B."/>
            <person name="Lipzen A."/>
            <person name="Chen C."/>
            <person name="Yanf M."/>
            <person name="Daum C."/>
            <person name="Ng V."/>
            <person name="Clum A."/>
            <person name="Steindorff A."/>
            <person name="Ohm R."/>
            <person name="Martin F."/>
            <person name="Silar P."/>
            <person name="Natvig D."/>
            <person name="Lalanne C."/>
            <person name="Gautier V."/>
            <person name="Ament-Velasquez S.L."/>
            <person name="Kruys A."/>
            <person name="Hutchinson M.I."/>
            <person name="Powell A.J."/>
            <person name="Barry K."/>
            <person name="Miller A.N."/>
            <person name="Grigoriev I.V."/>
            <person name="Debuchy R."/>
            <person name="Gladieux P."/>
            <person name="Thoren M.H."/>
            <person name="Johannesson H."/>
        </authorList>
    </citation>
    <scope>NUCLEOTIDE SEQUENCE</scope>
    <source>
        <strain evidence="2">CBS 168.71</strain>
    </source>
</reference>
<feature type="region of interest" description="Disordered" evidence="1">
    <location>
        <begin position="712"/>
        <end position="768"/>
    </location>
</feature>
<sequence>MGSVIYDSELMTNYVAGVPVAAGSHFATCLDPVSRKVVVFALSNDESPKLQMIKAGDADGLRHVHDLTEALGIPKATPIQTFEVQQGNDLSVYLAVATRYDDKQSNLLLVRPFQIKDKPSLQLLPVKTIESVHRIYMTAPAQEGRYPMVFLTQQPLESLTSGSDIKRVIVSLPSNSWSTLRDMELPFNAVDIFSIAPAYTVFGEGLFVLCAAKGTGERALVAEFVDNSQEGPPQWYTAKLKCPVGARSLATFNDSEGYTALLMACDNGIRHFTADQATNKEAESSLISSNADVKNAERIVLAQDGEIISIWASNQKGALSFVTTTIHQITKGDHAATLLLADGRASTFSACIARPAPELGRPTVFQAIIANDSQGNLTLLQQHRDTGIWKDEPFYVSYQKKNIKFDSHTVTIQLMHEDQPLANGQIYLSSSSATSALVNGKAVQLGSVGRWLSADEAGEIALIFPASSIVGQALKLTQMRDSEGHDINFASTLVDPNDKVIKTLGKLTSVKQLKEATTKSGKPLWDAKSMPSDEDLETAAKCFGAINEATKTLPRDGKPASTIKSANVAALAITEHRVQAMHTVGDFLMEGFYWLKHQAEKVVDWIIRKAGEVWEFVCTIGGAIKTFVLDCVEKVGEAATWVFGKLKLGWEKLKEFVGFLFSWDDIIETKNTLSSIVNSGLDLAIDEVDAFVPKVDDLFNNLKDQVVKALSPPSASVSGKQDQASGGKSAETQNSTSFKWAGERLKNGGTGTGGAELKGKDKSSPDDTWQSTVAPLLASISALATQTGNDIATLFKKQGSVTTEELLTTGSHFLVGVLEVVKQFAISVTKLVKKLLNLIKELGNAKIDLPIFSWLYYELTGHDLTLVDAVCLVIAIPATIMIKVITGKAPPKIPNMNAKLLRQLVTGSNDVPAATKVDFNTLTAGTMVGVVAVKGVFGLIELAYKSVTGGADAALGTFSPGKTIKTISLVLDIVGIIAAMPGDTRLPAPHLRQWIAYLSFFRASVNGIGLVVPTNEVVEKISACVDLAVTLANFGLYQAVYYHELTEEWKDKDSKTTELCVVNNTLNAIAGIGSFTANMGKLEAPYMTAIGVVVMTAGKYGLVAMEGFVFENQYKKTKKTNLVAPSF</sequence>
<dbReference type="Proteomes" id="UP001278766">
    <property type="component" value="Unassembled WGS sequence"/>
</dbReference>
<name>A0AAE0HEA8_9PEZI</name>
<evidence type="ECO:0000313" key="2">
    <source>
        <dbReference type="EMBL" id="KAK3294866.1"/>
    </source>
</evidence>
<evidence type="ECO:0000256" key="1">
    <source>
        <dbReference type="SAM" id="MobiDB-lite"/>
    </source>
</evidence>
<reference evidence="2" key="1">
    <citation type="journal article" date="2023" name="Mol. Phylogenet. Evol.">
        <title>Genome-scale phylogeny and comparative genomics of the fungal order Sordariales.</title>
        <authorList>
            <person name="Hensen N."/>
            <person name="Bonometti L."/>
            <person name="Westerberg I."/>
            <person name="Brannstrom I.O."/>
            <person name="Guillou S."/>
            <person name="Cros-Aarteil S."/>
            <person name="Calhoun S."/>
            <person name="Haridas S."/>
            <person name="Kuo A."/>
            <person name="Mondo S."/>
            <person name="Pangilinan J."/>
            <person name="Riley R."/>
            <person name="LaButti K."/>
            <person name="Andreopoulos B."/>
            <person name="Lipzen A."/>
            <person name="Chen C."/>
            <person name="Yan M."/>
            <person name="Daum C."/>
            <person name="Ng V."/>
            <person name="Clum A."/>
            <person name="Steindorff A."/>
            <person name="Ohm R.A."/>
            <person name="Martin F."/>
            <person name="Silar P."/>
            <person name="Natvig D.O."/>
            <person name="Lalanne C."/>
            <person name="Gautier V."/>
            <person name="Ament-Velasquez S.L."/>
            <person name="Kruys A."/>
            <person name="Hutchinson M.I."/>
            <person name="Powell A.J."/>
            <person name="Barry K."/>
            <person name="Miller A.N."/>
            <person name="Grigoriev I.V."/>
            <person name="Debuchy R."/>
            <person name="Gladieux P."/>
            <person name="Hiltunen Thoren M."/>
            <person name="Johannesson H."/>
        </authorList>
    </citation>
    <scope>NUCLEOTIDE SEQUENCE</scope>
    <source>
        <strain evidence="2">CBS 168.71</strain>
    </source>
</reference>
<comment type="caution">
    <text evidence="2">The sequence shown here is derived from an EMBL/GenBank/DDBJ whole genome shotgun (WGS) entry which is preliminary data.</text>
</comment>
<proteinExistence type="predicted"/>
<dbReference type="AlphaFoldDB" id="A0AAE0HEA8"/>
<evidence type="ECO:0000313" key="3">
    <source>
        <dbReference type="Proteomes" id="UP001278766"/>
    </source>
</evidence>
<organism evidence="2 3">
    <name type="scientific">Chaetomium fimeti</name>
    <dbReference type="NCBI Taxonomy" id="1854472"/>
    <lineage>
        <taxon>Eukaryota</taxon>
        <taxon>Fungi</taxon>
        <taxon>Dikarya</taxon>
        <taxon>Ascomycota</taxon>
        <taxon>Pezizomycotina</taxon>
        <taxon>Sordariomycetes</taxon>
        <taxon>Sordariomycetidae</taxon>
        <taxon>Sordariales</taxon>
        <taxon>Chaetomiaceae</taxon>
        <taxon>Chaetomium</taxon>
    </lineage>
</organism>
<dbReference type="GeneID" id="87844565"/>
<gene>
    <name evidence="2" type="ORF">B0H64DRAFT_463972</name>
</gene>
<protein>
    <submittedName>
        <fullName evidence="2">Uncharacterized protein</fullName>
    </submittedName>
</protein>
<dbReference type="RefSeq" id="XP_062658380.1">
    <property type="nucleotide sequence ID" value="XM_062807617.1"/>
</dbReference>
<dbReference type="EMBL" id="JAUEPN010000005">
    <property type="protein sequence ID" value="KAK3294866.1"/>
    <property type="molecule type" value="Genomic_DNA"/>
</dbReference>
<keyword evidence="3" id="KW-1185">Reference proteome</keyword>
<accession>A0AAE0HEA8</accession>
<feature type="compositionally biased region" description="Polar residues" evidence="1">
    <location>
        <begin position="713"/>
        <end position="738"/>
    </location>
</feature>